<dbReference type="RefSeq" id="WP_212212246.1">
    <property type="nucleotide sequence ID" value="NZ_JAGUCO010000001.1"/>
</dbReference>
<organism evidence="10 11">
    <name type="scientific">Carboxylicivirga linearis</name>
    <dbReference type="NCBI Taxonomy" id="1628157"/>
    <lineage>
        <taxon>Bacteria</taxon>
        <taxon>Pseudomonadati</taxon>
        <taxon>Bacteroidota</taxon>
        <taxon>Bacteroidia</taxon>
        <taxon>Marinilabiliales</taxon>
        <taxon>Marinilabiliaceae</taxon>
        <taxon>Carboxylicivirga</taxon>
    </lineage>
</organism>
<dbReference type="InterPro" id="IPR004593">
    <property type="entry name" value="SbcD"/>
</dbReference>
<protein>
    <recommendedName>
        <fullName evidence="3 7">Nuclease SbcCD subunit D</fullName>
    </recommendedName>
</protein>
<comment type="similarity">
    <text evidence="1 7">Belongs to the SbcD family.</text>
</comment>
<dbReference type="InterPro" id="IPR004843">
    <property type="entry name" value="Calcineurin-like_PHP"/>
</dbReference>
<gene>
    <name evidence="7" type="primary">sbcD</name>
    <name evidence="10" type="ORF">KEM10_00835</name>
</gene>
<keyword evidence="7" id="KW-0235">DNA replication</keyword>
<dbReference type="SUPFAM" id="SSF56300">
    <property type="entry name" value="Metallo-dependent phosphatases"/>
    <property type="match status" value="1"/>
</dbReference>
<dbReference type="Gene3D" id="3.60.21.10">
    <property type="match status" value="1"/>
</dbReference>
<evidence type="ECO:0000313" key="10">
    <source>
        <dbReference type="EMBL" id="MBS2096800.1"/>
    </source>
</evidence>
<evidence type="ECO:0000256" key="7">
    <source>
        <dbReference type="RuleBase" id="RU363069"/>
    </source>
</evidence>
<evidence type="ECO:0000256" key="5">
    <source>
        <dbReference type="ARBA" id="ARBA00022801"/>
    </source>
</evidence>
<evidence type="ECO:0000313" key="11">
    <source>
        <dbReference type="Proteomes" id="UP000708576"/>
    </source>
</evidence>
<evidence type="ECO:0000256" key="3">
    <source>
        <dbReference type="ARBA" id="ARBA00013365"/>
    </source>
</evidence>
<dbReference type="Proteomes" id="UP000708576">
    <property type="component" value="Unassembled WGS sequence"/>
</dbReference>
<name>A0ABS5JPM6_9BACT</name>
<evidence type="ECO:0000259" key="8">
    <source>
        <dbReference type="Pfam" id="PF00149"/>
    </source>
</evidence>
<evidence type="ECO:0000256" key="2">
    <source>
        <dbReference type="ARBA" id="ARBA00011322"/>
    </source>
</evidence>
<dbReference type="CDD" id="cd00840">
    <property type="entry name" value="MPP_Mre11_N"/>
    <property type="match status" value="1"/>
</dbReference>
<evidence type="ECO:0000256" key="1">
    <source>
        <dbReference type="ARBA" id="ARBA00010555"/>
    </source>
</evidence>
<dbReference type="Pfam" id="PF12320">
    <property type="entry name" value="SbcD_C"/>
    <property type="match status" value="1"/>
</dbReference>
<dbReference type="InterPro" id="IPR026843">
    <property type="entry name" value="SbcD_C"/>
</dbReference>
<accession>A0ABS5JPM6</accession>
<comment type="caution">
    <text evidence="10">The sequence shown here is derived from an EMBL/GenBank/DDBJ whole genome shotgun (WGS) entry which is preliminary data.</text>
</comment>
<proteinExistence type="inferred from homology"/>
<feature type="domain" description="Nuclease SbcCD subunit D C-terminal" evidence="9">
    <location>
        <begin position="276"/>
        <end position="376"/>
    </location>
</feature>
<keyword evidence="7" id="KW-0233">DNA recombination</keyword>
<reference evidence="10 11" key="1">
    <citation type="journal article" date="2015" name="Int. J. Syst. Evol. Microbiol.">
        <title>Carboxylicivirga linearis sp. nov., isolated from a sea cucumber culture pond.</title>
        <authorList>
            <person name="Wang F.Q."/>
            <person name="Zhou Y.X."/>
            <person name="Lin X.Z."/>
            <person name="Chen G.J."/>
            <person name="Du Z.J."/>
        </authorList>
    </citation>
    <scope>NUCLEOTIDE SEQUENCE [LARGE SCALE GENOMIC DNA]</scope>
    <source>
        <strain evidence="10 11">FB218</strain>
    </source>
</reference>
<feature type="domain" description="Calcineurin-like phosphoesterase" evidence="8">
    <location>
        <begin position="1"/>
        <end position="228"/>
    </location>
</feature>
<keyword evidence="5 7" id="KW-0378">Hydrolase</keyword>
<dbReference type="PANTHER" id="PTHR30337">
    <property type="entry name" value="COMPONENT OF ATP-DEPENDENT DSDNA EXONUCLEASE"/>
    <property type="match status" value="1"/>
</dbReference>
<dbReference type="InterPro" id="IPR041796">
    <property type="entry name" value="Mre11_N"/>
</dbReference>
<evidence type="ECO:0000256" key="6">
    <source>
        <dbReference type="ARBA" id="ARBA00022839"/>
    </source>
</evidence>
<sequence length="400" mass="45096">MKILHTSDWHLGHRLHEQSQSDEQQLFLNWLIQFVNDQLIDVLLISGDIFDTGTPSSQSLSLYYNFLVDLRSTHCKHVVITGGNHDAPGTLNAPKEILKALNIQVIGKASENISDEVFEISVDDEKVIVAAVPYLRDQDIRRAVAGESFAEISDRYKSALIKHYTEVAEVCESINTNNDPVIAMGHLFAIGGTTTDSEQTIYVGNAGDIGAEDFPALFDYIALGHLHRHQKISDKIIYSGTPYILSFSEVNHLKKVICIEVKNKAISSIDNYEVPPFRQVKRVKGTLEECIFQLKQIASHNEQLEPWVEVVLDADSSSSVSFTDINQAVEGLKLKVLKVSLNREHERWNQLLEKTHSKDIKDISPLEVFKLKCEEQNFDITAHPEVEDAFHEVLQLAKKQ</sequence>
<dbReference type="NCBIfam" id="TIGR00619">
    <property type="entry name" value="sbcd"/>
    <property type="match status" value="1"/>
</dbReference>
<keyword evidence="11" id="KW-1185">Reference proteome</keyword>
<dbReference type="Pfam" id="PF00149">
    <property type="entry name" value="Metallophos"/>
    <property type="match status" value="1"/>
</dbReference>
<dbReference type="GO" id="GO:0004527">
    <property type="term" value="F:exonuclease activity"/>
    <property type="evidence" value="ECO:0007669"/>
    <property type="project" value="UniProtKB-KW"/>
</dbReference>
<comment type="subunit">
    <text evidence="2 7">Heterodimer of SbcC and SbcD.</text>
</comment>
<comment type="function">
    <text evidence="7">SbcCD cleaves DNA hairpin structures. These structures can inhibit DNA replication and are intermediates in certain DNA recombination reactions. The complex acts as a 3'-&gt;5' double strand exonuclease that can open hairpins. It also has a 5' single-strand endonuclease activity.</text>
</comment>
<dbReference type="EMBL" id="JAGUCO010000001">
    <property type="protein sequence ID" value="MBS2096800.1"/>
    <property type="molecule type" value="Genomic_DNA"/>
</dbReference>
<keyword evidence="6 7" id="KW-0269">Exonuclease</keyword>
<dbReference type="InterPro" id="IPR029052">
    <property type="entry name" value="Metallo-depent_PP-like"/>
</dbReference>
<dbReference type="InterPro" id="IPR050535">
    <property type="entry name" value="DNA_Repair-Maintenance_Comp"/>
</dbReference>
<keyword evidence="7" id="KW-0255">Endonuclease</keyword>
<evidence type="ECO:0000259" key="9">
    <source>
        <dbReference type="Pfam" id="PF12320"/>
    </source>
</evidence>
<dbReference type="PANTHER" id="PTHR30337:SF0">
    <property type="entry name" value="NUCLEASE SBCCD SUBUNIT D"/>
    <property type="match status" value="1"/>
</dbReference>
<evidence type="ECO:0000256" key="4">
    <source>
        <dbReference type="ARBA" id="ARBA00022722"/>
    </source>
</evidence>
<keyword evidence="4 7" id="KW-0540">Nuclease</keyword>